<gene>
    <name evidence="5" type="ORF">G4L39_10100</name>
</gene>
<keyword evidence="6" id="KW-1185">Reference proteome</keyword>
<dbReference type="RefSeq" id="WP_165107944.1">
    <property type="nucleotide sequence ID" value="NZ_JAAKYA010000071.1"/>
</dbReference>
<dbReference type="SUPFAM" id="SSF55811">
    <property type="entry name" value="Nudix"/>
    <property type="match status" value="1"/>
</dbReference>
<dbReference type="InterPro" id="IPR000086">
    <property type="entry name" value="NUDIX_hydrolase_dom"/>
</dbReference>
<evidence type="ECO:0000256" key="2">
    <source>
        <dbReference type="ARBA" id="ARBA00022801"/>
    </source>
</evidence>
<reference evidence="5 6" key="1">
    <citation type="submission" date="2020-02" db="EMBL/GenBank/DDBJ databases">
        <title>Draft genome sequence of Limisphaera ngatamarikiensis NGM72.4T, a thermophilic Verrucomicrobia grouped in subdivision 3.</title>
        <authorList>
            <person name="Carere C.R."/>
            <person name="Steen J."/>
            <person name="Hugenholtz P."/>
            <person name="Stott M.B."/>
        </authorList>
    </citation>
    <scope>NUCLEOTIDE SEQUENCE [LARGE SCALE GENOMIC DNA]</scope>
    <source>
        <strain evidence="5 6">NGM72.4</strain>
    </source>
</reference>
<sequence>MALPYRISTLLYCFNDRDELLLMERTREPNRGLWSPCGGKLRTEIGESPYACACREAWEELGLRLKPSDLHLTGLVSEHGYQGTAHWLMFLFEVKPRVNRLPPPHEEGRFAFFTWEDLLRLPLPETDRQSIWPWFRQHRGGFFAAHCHCHPDGRNEWVLEESRPAAGPGATPAADECRGTSRHE</sequence>
<evidence type="ECO:0000313" key="6">
    <source>
        <dbReference type="Proteomes" id="UP000477311"/>
    </source>
</evidence>
<evidence type="ECO:0000259" key="4">
    <source>
        <dbReference type="PROSITE" id="PS51462"/>
    </source>
</evidence>
<accession>A0A6M1RYC0</accession>
<dbReference type="AlphaFoldDB" id="A0A6M1RYC0"/>
<organism evidence="5 6">
    <name type="scientific">Limisphaera ngatamarikiensis</name>
    <dbReference type="NCBI Taxonomy" id="1324935"/>
    <lineage>
        <taxon>Bacteria</taxon>
        <taxon>Pseudomonadati</taxon>
        <taxon>Verrucomicrobiota</taxon>
        <taxon>Verrucomicrobiia</taxon>
        <taxon>Limisphaerales</taxon>
        <taxon>Limisphaeraceae</taxon>
        <taxon>Limisphaera</taxon>
    </lineage>
</organism>
<dbReference type="PANTHER" id="PTHR43046:SF2">
    <property type="entry name" value="8-OXO-DGTP DIPHOSPHATASE-RELATED"/>
    <property type="match status" value="1"/>
</dbReference>
<dbReference type="Pfam" id="PF00293">
    <property type="entry name" value="NUDIX"/>
    <property type="match status" value="1"/>
</dbReference>
<proteinExistence type="predicted"/>
<feature type="compositionally biased region" description="Basic and acidic residues" evidence="3">
    <location>
        <begin position="175"/>
        <end position="184"/>
    </location>
</feature>
<feature type="compositionally biased region" description="Low complexity" evidence="3">
    <location>
        <begin position="164"/>
        <end position="174"/>
    </location>
</feature>
<dbReference type="EMBL" id="JAAKYA010000071">
    <property type="protein sequence ID" value="NGO39742.1"/>
    <property type="molecule type" value="Genomic_DNA"/>
</dbReference>
<dbReference type="CDD" id="cd18886">
    <property type="entry name" value="NUDIX_MutT_Nudt1"/>
    <property type="match status" value="1"/>
</dbReference>
<evidence type="ECO:0000256" key="3">
    <source>
        <dbReference type="SAM" id="MobiDB-lite"/>
    </source>
</evidence>
<dbReference type="Gene3D" id="3.90.79.10">
    <property type="entry name" value="Nucleoside Triphosphate Pyrophosphohydrolase"/>
    <property type="match status" value="1"/>
</dbReference>
<dbReference type="PANTHER" id="PTHR43046">
    <property type="entry name" value="GDP-MANNOSE MANNOSYL HYDROLASE"/>
    <property type="match status" value="1"/>
</dbReference>
<evidence type="ECO:0000256" key="1">
    <source>
        <dbReference type="ARBA" id="ARBA00001946"/>
    </source>
</evidence>
<dbReference type="PROSITE" id="PS51462">
    <property type="entry name" value="NUDIX"/>
    <property type="match status" value="1"/>
</dbReference>
<evidence type="ECO:0000313" key="5">
    <source>
        <dbReference type="EMBL" id="NGO39742.1"/>
    </source>
</evidence>
<keyword evidence="2 5" id="KW-0378">Hydrolase</keyword>
<feature type="domain" description="Nudix hydrolase" evidence="4">
    <location>
        <begin position="4"/>
        <end position="136"/>
    </location>
</feature>
<dbReference type="InterPro" id="IPR015797">
    <property type="entry name" value="NUDIX_hydrolase-like_dom_sf"/>
</dbReference>
<name>A0A6M1RYC0_9BACT</name>
<comment type="cofactor">
    <cofactor evidence="1">
        <name>Mg(2+)</name>
        <dbReference type="ChEBI" id="CHEBI:18420"/>
    </cofactor>
</comment>
<protein>
    <submittedName>
        <fullName evidence="5">NUDIX hydrolase</fullName>
    </submittedName>
</protein>
<comment type="caution">
    <text evidence="5">The sequence shown here is derived from an EMBL/GenBank/DDBJ whole genome shotgun (WGS) entry which is preliminary data.</text>
</comment>
<feature type="region of interest" description="Disordered" evidence="3">
    <location>
        <begin position="162"/>
        <end position="184"/>
    </location>
</feature>
<dbReference type="Proteomes" id="UP000477311">
    <property type="component" value="Unassembled WGS sequence"/>
</dbReference>
<dbReference type="GO" id="GO:0016787">
    <property type="term" value="F:hydrolase activity"/>
    <property type="evidence" value="ECO:0007669"/>
    <property type="project" value="UniProtKB-KW"/>
</dbReference>